<dbReference type="GeneID" id="19115000"/>
<dbReference type="OrthoDB" id="1877767at2759"/>
<dbReference type="Pfam" id="PF10419">
    <property type="entry name" value="TFIIIC_sub6"/>
    <property type="match status" value="1"/>
</dbReference>
<feature type="compositionally biased region" description="Basic and acidic residues" evidence="1">
    <location>
        <begin position="255"/>
        <end position="271"/>
    </location>
</feature>
<keyword evidence="4" id="KW-1185">Reference proteome</keyword>
<evidence type="ECO:0000256" key="1">
    <source>
        <dbReference type="SAM" id="MobiDB-lite"/>
    </source>
</evidence>
<feature type="compositionally biased region" description="Polar residues" evidence="1">
    <location>
        <begin position="361"/>
        <end position="372"/>
    </location>
</feature>
<name>M2NAI2_BAUPA</name>
<dbReference type="InterPro" id="IPR019481">
    <property type="entry name" value="TFIIIC_triple_barrel"/>
</dbReference>
<evidence type="ECO:0000259" key="2">
    <source>
        <dbReference type="Pfam" id="PF10419"/>
    </source>
</evidence>
<dbReference type="Proteomes" id="UP000011761">
    <property type="component" value="Unassembled WGS sequence"/>
</dbReference>
<reference evidence="3 4" key="1">
    <citation type="journal article" date="2012" name="PLoS Pathog.">
        <title>Diverse lifestyles and strategies of plant pathogenesis encoded in the genomes of eighteen Dothideomycetes fungi.</title>
        <authorList>
            <person name="Ohm R.A."/>
            <person name="Feau N."/>
            <person name="Henrissat B."/>
            <person name="Schoch C.L."/>
            <person name="Horwitz B.A."/>
            <person name="Barry K.W."/>
            <person name="Condon B.J."/>
            <person name="Copeland A.C."/>
            <person name="Dhillon B."/>
            <person name="Glaser F."/>
            <person name="Hesse C.N."/>
            <person name="Kosti I."/>
            <person name="LaButti K."/>
            <person name="Lindquist E.A."/>
            <person name="Lucas S."/>
            <person name="Salamov A.A."/>
            <person name="Bradshaw R.E."/>
            <person name="Ciuffetti L."/>
            <person name="Hamelin R.C."/>
            <person name="Kema G.H.J."/>
            <person name="Lawrence C."/>
            <person name="Scott J.A."/>
            <person name="Spatafora J.W."/>
            <person name="Turgeon B.G."/>
            <person name="de Wit P.J.G.M."/>
            <person name="Zhong S."/>
            <person name="Goodwin S.B."/>
            <person name="Grigoriev I.V."/>
        </authorList>
    </citation>
    <scope>NUCLEOTIDE SEQUENCE [LARGE SCALE GENOMIC DNA]</scope>
    <source>
        <strain evidence="3 4">UAMH 10762</strain>
    </source>
</reference>
<feature type="compositionally biased region" description="Basic residues" evidence="1">
    <location>
        <begin position="289"/>
        <end position="298"/>
    </location>
</feature>
<evidence type="ECO:0000313" key="4">
    <source>
        <dbReference type="Proteomes" id="UP000011761"/>
    </source>
</evidence>
<feature type="compositionally biased region" description="Basic and acidic residues" evidence="1">
    <location>
        <begin position="278"/>
        <end position="288"/>
    </location>
</feature>
<dbReference type="KEGG" id="bcom:BAUCODRAFT_507161"/>
<dbReference type="RefSeq" id="XP_007677196.1">
    <property type="nucleotide sequence ID" value="XM_007679006.1"/>
</dbReference>
<evidence type="ECO:0000313" key="3">
    <source>
        <dbReference type="EMBL" id="EMC95860.1"/>
    </source>
</evidence>
<dbReference type="eggNOG" id="ENOG502SV1F">
    <property type="taxonomic scope" value="Eukaryota"/>
</dbReference>
<dbReference type="AlphaFoldDB" id="M2NAI2"/>
<proteinExistence type="predicted"/>
<sequence length="404" mass="44616">MMDLNDEWEYEYDELATEDFFFTLDLTTFVPDAVPLPEISRNGKRKLIVKEPTSERQVSLGDRDDDAQNDDRSTPPKDYGMLQVLDLHSTNPIIKLNNNIYNCNWHTDLGTQFYVSKAGTITKALRPGHVADIVGISQTRLIGKPVTLRQHEDFADLDADLVPATLTALKVNAADNAGMRAEPSDLTALRPGEQLIVPPEAIKNPQIAAQASFLERLSAIKLKKGERDILPVGSVRSYVPPKNFEEIRQRALAEDRERGLDTDDKLFEQPVKRRRRRTFAELGRESTGRKPRKPKRKRSEPDPEAVYVPTAPSETATSFGLQAASATVSYTVPSFNPAPSHNYSVPAMGAAIPWHALRSPSAPNADTTSSLASLLERPETATNGNSSADHLPNGPRPTAHRPNG</sequence>
<feature type="region of interest" description="Disordered" evidence="1">
    <location>
        <begin position="51"/>
        <end position="78"/>
    </location>
</feature>
<dbReference type="HOGENOM" id="CLU_681497_0_0_1"/>
<feature type="region of interest" description="Disordered" evidence="1">
    <location>
        <begin position="255"/>
        <end position="314"/>
    </location>
</feature>
<feature type="domain" description="Transcription factor TFIIIC triple barrel" evidence="2">
    <location>
        <begin position="17"/>
        <end position="148"/>
    </location>
</feature>
<dbReference type="EMBL" id="KB445556">
    <property type="protein sequence ID" value="EMC95860.1"/>
    <property type="molecule type" value="Genomic_DNA"/>
</dbReference>
<gene>
    <name evidence="3" type="ORF">BAUCODRAFT_507161</name>
</gene>
<organism evidence="3 4">
    <name type="scientific">Baudoinia panamericana (strain UAMH 10762)</name>
    <name type="common">Angels' share fungus</name>
    <name type="synonym">Baudoinia compniacensis (strain UAMH 10762)</name>
    <dbReference type="NCBI Taxonomy" id="717646"/>
    <lineage>
        <taxon>Eukaryota</taxon>
        <taxon>Fungi</taxon>
        <taxon>Dikarya</taxon>
        <taxon>Ascomycota</taxon>
        <taxon>Pezizomycotina</taxon>
        <taxon>Dothideomycetes</taxon>
        <taxon>Dothideomycetidae</taxon>
        <taxon>Mycosphaerellales</taxon>
        <taxon>Teratosphaeriaceae</taxon>
        <taxon>Baudoinia</taxon>
    </lineage>
</organism>
<feature type="region of interest" description="Disordered" evidence="1">
    <location>
        <begin position="357"/>
        <end position="404"/>
    </location>
</feature>
<dbReference type="OMA" id="TTHVPNA"/>
<accession>M2NAI2</accession>
<dbReference type="Gene3D" id="2.60.40.4370">
    <property type="match status" value="1"/>
</dbReference>
<protein>
    <recommendedName>
        <fullName evidence="2">Transcription factor TFIIIC triple barrel domain-containing protein</fullName>
    </recommendedName>
</protein>